<keyword evidence="1" id="KW-0812">Transmembrane</keyword>
<dbReference type="GeneID" id="41587644"/>
<protein>
    <submittedName>
        <fullName evidence="2">Multipass membrane protein</fullName>
    </submittedName>
</protein>
<sequence length="128" mass="14512">MEIPSPEEEIRRKEKIRTRFKLTVPPMVLLFILFLSGIVLLIAGALSIANVFPLILVMVGFVIIFFGAFYDFGANRYVNNMFQSKASLREKDVVQINREQLIMTVIFVGVGGLYILLGVALFYVIAFF</sequence>
<dbReference type="RefSeq" id="WP_148689533.1">
    <property type="nucleotide sequence ID" value="NZ_LT671858.1"/>
</dbReference>
<feature type="transmembrane region" description="Helical" evidence="1">
    <location>
        <begin position="101"/>
        <end position="126"/>
    </location>
</feature>
<evidence type="ECO:0000313" key="2">
    <source>
        <dbReference type="EMBL" id="SIM39098.1"/>
    </source>
</evidence>
<feature type="transmembrane region" description="Helical" evidence="1">
    <location>
        <begin position="51"/>
        <end position="72"/>
    </location>
</feature>
<reference evidence="2 3" key="1">
    <citation type="submission" date="2016-04" db="EMBL/GenBank/DDBJ databases">
        <authorList>
            <person name="Evans L.H."/>
            <person name="Alamgir A."/>
            <person name="Owens N."/>
            <person name="Weber N.D."/>
            <person name="Virtaneva K."/>
            <person name="Barbian K."/>
            <person name="Babar A."/>
            <person name="Rosenke K."/>
        </authorList>
    </citation>
    <scope>NUCLEOTIDE SEQUENCE [LARGE SCALE GENOMIC DNA]</scope>
    <source>
        <strain evidence="3">S5(T) (JCM 30642 \VKM B-2941)</strain>
    </source>
</reference>
<dbReference type="AlphaFoldDB" id="A0A1N5SSW6"/>
<dbReference type="Proteomes" id="UP000195607">
    <property type="component" value="Chromosome I"/>
</dbReference>
<gene>
    <name evidence="2" type="ORF">CSP5_0341</name>
</gene>
<organism evidence="2 3">
    <name type="scientific">Cuniculiplasma divulgatum</name>
    <dbReference type="NCBI Taxonomy" id="1673428"/>
    <lineage>
        <taxon>Archaea</taxon>
        <taxon>Methanobacteriati</taxon>
        <taxon>Thermoplasmatota</taxon>
        <taxon>Thermoplasmata</taxon>
        <taxon>Thermoplasmatales</taxon>
        <taxon>Cuniculiplasmataceae</taxon>
        <taxon>Cuniculiplasma</taxon>
    </lineage>
</organism>
<keyword evidence="1" id="KW-1133">Transmembrane helix</keyword>
<feature type="transmembrane region" description="Helical" evidence="1">
    <location>
        <begin position="20"/>
        <end position="45"/>
    </location>
</feature>
<dbReference type="EMBL" id="LT671858">
    <property type="protein sequence ID" value="SIM39098.1"/>
    <property type="molecule type" value="Genomic_DNA"/>
</dbReference>
<name>A0A1N5SSW6_9ARCH</name>
<proteinExistence type="predicted"/>
<accession>A0A1N5SSW6</accession>
<evidence type="ECO:0000256" key="1">
    <source>
        <dbReference type="SAM" id="Phobius"/>
    </source>
</evidence>
<keyword evidence="1" id="KW-0472">Membrane</keyword>
<evidence type="ECO:0000313" key="3">
    <source>
        <dbReference type="Proteomes" id="UP000195607"/>
    </source>
</evidence>